<dbReference type="InterPro" id="IPR027417">
    <property type="entry name" value="P-loop_NTPase"/>
</dbReference>
<name>A0A381W4E2_9ZZZZ</name>
<evidence type="ECO:0000256" key="2">
    <source>
        <dbReference type="ARBA" id="ARBA00022475"/>
    </source>
</evidence>
<dbReference type="EMBL" id="UINC01010659">
    <property type="protein sequence ID" value="SVA47332.1"/>
    <property type="molecule type" value="Genomic_DNA"/>
</dbReference>
<dbReference type="InterPro" id="IPR017871">
    <property type="entry name" value="ABC_transporter-like_CS"/>
</dbReference>
<dbReference type="InterPro" id="IPR050334">
    <property type="entry name" value="Molybdenum_import_ModC"/>
</dbReference>
<dbReference type="GO" id="GO:0005524">
    <property type="term" value="F:ATP binding"/>
    <property type="evidence" value="ECO:0007669"/>
    <property type="project" value="UniProtKB-KW"/>
</dbReference>
<dbReference type="PANTHER" id="PTHR43514">
    <property type="entry name" value="ABC TRANSPORTER I FAMILY MEMBER 10"/>
    <property type="match status" value="1"/>
</dbReference>
<evidence type="ECO:0000256" key="8">
    <source>
        <dbReference type="ARBA" id="ARBA00023136"/>
    </source>
</evidence>
<feature type="domain" description="Mop" evidence="10">
    <location>
        <begin position="285"/>
        <end position="352"/>
    </location>
</feature>
<evidence type="ECO:0000256" key="1">
    <source>
        <dbReference type="ARBA" id="ARBA00022448"/>
    </source>
</evidence>
<dbReference type="SUPFAM" id="SSF50331">
    <property type="entry name" value="MOP-like"/>
    <property type="match status" value="1"/>
</dbReference>
<evidence type="ECO:0000313" key="11">
    <source>
        <dbReference type="EMBL" id="SVA47332.1"/>
    </source>
</evidence>
<dbReference type="GO" id="GO:0016887">
    <property type="term" value="F:ATP hydrolysis activity"/>
    <property type="evidence" value="ECO:0007669"/>
    <property type="project" value="InterPro"/>
</dbReference>
<dbReference type="NCBIfam" id="TIGR02142">
    <property type="entry name" value="modC_ABC"/>
    <property type="match status" value="1"/>
</dbReference>
<keyword evidence="8" id="KW-0472">Membrane</keyword>
<dbReference type="PROSITE" id="PS51866">
    <property type="entry name" value="MOP"/>
    <property type="match status" value="1"/>
</dbReference>
<dbReference type="SUPFAM" id="SSF52540">
    <property type="entry name" value="P-loop containing nucleoside triphosphate hydrolases"/>
    <property type="match status" value="1"/>
</dbReference>
<dbReference type="Gene3D" id="3.40.50.300">
    <property type="entry name" value="P-loop containing nucleotide triphosphate hydrolases"/>
    <property type="match status" value="1"/>
</dbReference>
<proteinExistence type="predicted"/>
<keyword evidence="3" id="KW-0500">Molybdenum</keyword>
<gene>
    <name evidence="11" type="ORF">METZ01_LOCUS100186</name>
</gene>
<dbReference type="PROSITE" id="PS00211">
    <property type="entry name" value="ABC_TRANSPORTER_1"/>
    <property type="match status" value="1"/>
</dbReference>
<dbReference type="Pfam" id="PF00005">
    <property type="entry name" value="ABC_tran"/>
    <property type="match status" value="1"/>
</dbReference>
<evidence type="ECO:0000256" key="6">
    <source>
        <dbReference type="ARBA" id="ARBA00022840"/>
    </source>
</evidence>
<dbReference type="InterPro" id="IPR003439">
    <property type="entry name" value="ABC_transporter-like_ATP-bd"/>
</dbReference>
<dbReference type="AlphaFoldDB" id="A0A381W4E2"/>
<keyword evidence="6" id="KW-0067">ATP-binding</keyword>
<organism evidence="11">
    <name type="scientific">marine metagenome</name>
    <dbReference type="NCBI Taxonomy" id="408172"/>
    <lineage>
        <taxon>unclassified sequences</taxon>
        <taxon>metagenomes</taxon>
        <taxon>ecological metagenomes</taxon>
    </lineage>
</organism>
<dbReference type="Pfam" id="PF03459">
    <property type="entry name" value="TOBE"/>
    <property type="match status" value="1"/>
</dbReference>
<evidence type="ECO:0000259" key="10">
    <source>
        <dbReference type="PROSITE" id="PS51866"/>
    </source>
</evidence>
<dbReference type="PROSITE" id="PS50893">
    <property type="entry name" value="ABC_TRANSPORTER_2"/>
    <property type="match status" value="1"/>
</dbReference>
<dbReference type="InterPro" id="IPR005116">
    <property type="entry name" value="Transp-assoc_OB_typ1"/>
</dbReference>
<evidence type="ECO:0000259" key="9">
    <source>
        <dbReference type="PROSITE" id="PS50893"/>
    </source>
</evidence>
<dbReference type="SMART" id="SM00382">
    <property type="entry name" value="AAA"/>
    <property type="match status" value="1"/>
</dbReference>
<evidence type="ECO:0008006" key="12">
    <source>
        <dbReference type="Google" id="ProtNLM"/>
    </source>
</evidence>
<evidence type="ECO:0000256" key="4">
    <source>
        <dbReference type="ARBA" id="ARBA00022519"/>
    </source>
</evidence>
<protein>
    <recommendedName>
        <fullName evidence="12">ABC transporter domain-containing protein</fullName>
    </recommendedName>
</protein>
<dbReference type="GO" id="GO:0140359">
    <property type="term" value="F:ABC-type transporter activity"/>
    <property type="evidence" value="ECO:0007669"/>
    <property type="project" value="InterPro"/>
</dbReference>
<dbReference type="InterPro" id="IPR004606">
    <property type="entry name" value="Mop_domain"/>
</dbReference>
<keyword evidence="2" id="KW-1003">Cell membrane</keyword>
<evidence type="ECO:0000256" key="7">
    <source>
        <dbReference type="ARBA" id="ARBA00022967"/>
    </source>
</evidence>
<keyword evidence="1" id="KW-0813">Transport</keyword>
<evidence type="ECO:0000256" key="3">
    <source>
        <dbReference type="ARBA" id="ARBA00022505"/>
    </source>
</evidence>
<dbReference type="GO" id="GO:0015098">
    <property type="term" value="F:molybdate ion transmembrane transporter activity"/>
    <property type="evidence" value="ECO:0007669"/>
    <property type="project" value="InterPro"/>
</dbReference>
<keyword evidence="7" id="KW-1278">Translocase</keyword>
<dbReference type="InterPro" id="IPR011868">
    <property type="entry name" value="ModC_ABC_ATP-bd"/>
</dbReference>
<keyword evidence="5" id="KW-0547">Nucleotide-binding</keyword>
<dbReference type="GO" id="GO:0016020">
    <property type="term" value="C:membrane"/>
    <property type="evidence" value="ECO:0007669"/>
    <property type="project" value="InterPro"/>
</dbReference>
<accession>A0A381W4E2</accession>
<dbReference type="Gene3D" id="2.40.50.100">
    <property type="match status" value="1"/>
</dbReference>
<dbReference type="InterPro" id="IPR003593">
    <property type="entry name" value="AAA+_ATPase"/>
</dbReference>
<sequence length="353" mass="39967">MNEFTLKVEIEIPVHGFTVLFGPSGSGKTSFLRCISGLERAPEGFLQIGDETWQDERKGIFIPANERKIGYVFQEMRLFPHLNVEGNLRYGLKRHTPQNGNFLFSQIVEIMGLETFLSRYPRSLSGGEKQRVALARALLTRPRLLLMDEPLAALDTKRKQEILPYFQRMQSELNIPIFYVTHSLNEVLQLVDTMLLMDQGKIVAAGTVEDVLSHPDLGRHLGHTLVGTVLDTTVVRQDKEFQLTVLKFNAHTLYVPRRDVSPGDRLRIHIRAEDVTLAVAPIEEQTSVLNVLPAQVIETRPSVEDECKVDVKLDIGCHLLASITKKSLFHLNLQSGQNIYAHIKAIRMAHEFD</sequence>
<dbReference type="InterPro" id="IPR008995">
    <property type="entry name" value="Mo/tungstate-bd_C_term_dom"/>
</dbReference>
<feature type="domain" description="ABC transporter" evidence="9">
    <location>
        <begin position="1"/>
        <end position="224"/>
    </location>
</feature>
<reference evidence="11" key="1">
    <citation type="submission" date="2018-05" db="EMBL/GenBank/DDBJ databases">
        <authorList>
            <person name="Lanie J.A."/>
            <person name="Ng W.-L."/>
            <person name="Kazmierczak K.M."/>
            <person name="Andrzejewski T.M."/>
            <person name="Davidsen T.M."/>
            <person name="Wayne K.J."/>
            <person name="Tettelin H."/>
            <person name="Glass J.I."/>
            <person name="Rusch D."/>
            <person name="Podicherti R."/>
            <person name="Tsui H.-C.T."/>
            <person name="Winkler M.E."/>
        </authorList>
    </citation>
    <scope>NUCLEOTIDE SEQUENCE</scope>
</reference>
<dbReference type="PANTHER" id="PTHR43514:SF10">
    <property type="entry name" value="MOLYBDENUM IMPORT ATP-BINDING PROTEIN MODC 2"/>
    <property type="match status" value="1"/>
</dbReference>
<keyword evidence="4" id="KW-0997">Cell inner membrane</keyword>
<evidence type="ECO:0000256" key="5">
    <source>
        <dbReference type="ARBA" id="ARBA00022741"/>
    </source>
</evidence>